<proteinExistence type="inferred from homology"/>
<dbReference type="AlphaFoldDB" id="A0A1G6KT23"/>
<feature type="domain" description="Cell envelope-related transcriptional attenuator" evidence="3">
    <location>
        <begin position="66"/>
        <end position="220"/>
    </location>
</feature>
<dbReference type="STRING" id="1236220.SAMN04488112_106118"/>
<name>A0A1G6KT23_9BACL</name>
<reference evidence="4 5" key="1">
    <citation type="submission" date="2016-10" db="EMBL/GenBank/DDBJ databases">
        <authorList>
            <person name="de Groot N.N."/>
        </authorList>
    </citation>
    <scope>NUCLEOTIDE SEQUENCE [LARGE SCALE GENOMIC DNA]</scope>
    <source>
        <strain evidence="4 5">DSM 45514</strain>
    </source>
</reference>
<feature type="compositionally biased region" description="Low complexity" evidence="2">
    <location>
        <begin position="337"/>
        <end position="348"/>
    </location>
</feature>
<evidence type="ECO:0000256" key="1">
    <source>
        <dbReference type="ARBA" id="ARBA00006068"/>
    </source>
</evidence>
<evidence type="ECO:0000256" key="2">
    <source>
        <dbReference type="SAM" id="MobiDB-lite"/>
    </source>
</evidence>
<evidence type="ECO:0000313" key="5">
    <source>
        <dbReference type="Proteomes" id="UP000199387"/>
    </source>
</evidence>
<dbReference type="Proteomes" id="UP000199387">
    <property type="component" value="Unassembled WGS sequence"/>
</dbReference>
<dbReference type="NCBIfam" id="TIGR00350">
    <property type="entry name" value="lytR_cpsA_psr"/>
    <property type="match status" value="1"/>
</dbReference>
<gene>
    <name evidence="4" type="ORF">SAMN04488112_106118</name>
</gene>
<dbReference type="RefSeq" id="WP_245662151.1">
    <property type="nucleotide sequence ID" value="NZ_FMZA01000006.1"/>
</dbReference>
<accession>A0A1G6KT23</accession>
<dbReference type="Pfam" id="PF03816">
    <property type="entry name" value="LytR_cpsA_psr"/>
    <property type="match status" value="1"/>
</dbReference>
<keyword evidence="5" id="KW-1185">Reference proteome</keyword>
<dbReference type="PANTHER" id="PTHR33392">
    <property type="entry name" value="POLYISOPRENYL-TEICHOIC ACID--PEPTIDOGLYCAN TEICHOIC ACID TRANSFERASE TAGU"/>
    <property type="match status" value="1"/>
</dbReference>
<dbReference type="InterPro" id="IPR050922">
    <property type="entry name" value="LytR/CpsA/Psr_CW_biosynth"/>
</dbReference>
<dbReference type="EMBL" id="FMZA01000006">
    <property type="protein sequence ID" value="SDC33526.1"/>
    <property type="molecule type" value="Genomic_DNA"/>
</dbReference>
<protein>
    <submittedName>
        <fullName evidence="4">Transcriptional attenuator, LytR family</fullName>
    </submittedName>
</protein>
<sequence>MILFSVGIIGASSYFIYQVWGAMDSSYDPLNRQGSDKRQEQVTMKDPFTIMFVGTDVRSADDTNWRSDVLIIAAVNPHDKSIKMVSIPRDTKVLISNSNGVRTKINSAPYYGKQAEVGPMTNTITTVEDFLNIPIDYYVKVNFNGFIEVVDAVGGVDVNIPFDFTMRLFNKMEHYEKGPAHLDGRRALGYVRMRKSDPRGDLGRNMRQREVIQSLMDQIVSINSVTRIDDILKSVGNNVTHNMKMKQFIALQELYRNIPKDQIETIKLNGENSNNNVQGIWYYIVTDQERLRVSNVIRQQLDLPTQTLDGQPYDPPPSSDSETEGSDGVPSQENQAPNGTTGNPETTP</sequence>
<evidence type="ECO:0000259" key="3">
    <source>
        <dbReference type="Pfam" id="PF03816"/>
    </source>
</evidence>
<dbReference type="InterPro" id="IPR004474">
    <property type="entry name" value="LytR_CpsA_psr"/>
</dbReference>
<evidence type="ECO:0000313" key="4">
    <source>
        <dbReference type="EMBL" id="SDC33526.1"/>
    </source>
</evidence>
<feature type="region of interest" description="Disordered" evidence="2">
    <location>
        <begin position="302"/>
        <end position="348"/>
    </location>
</feature>
<organism evidence="4 5">
    <name type="scientific">Melghirimyces thermohalophilus</name>
    <dbReference type="NCBI Taxonomy" id="1236220"/>
    <lineage>
        <taxon>Bacteria</taxon>
        <taxon>Bacillati</taxon>
        <taxon>Bacillota</taxon>
        <taxon>Bacilli</taxon>
        <taxon>Bacillales</taxon>
        <taxon>Thermoactinomycetaceae</taxon>
        <taxon>Melghirimyces</taxon>
    </lineage>
</organism>
<comment type="similarity">
    <text evidence="1">Belongs to the LytR/CpsA/Psr (LCP) family.</text>
</comment>
<dbReference type="PANTHER" id="PTHR33392:SF6">
    <property type="entry name" value="POLYISOPRENYL-TEICHOIC ACID--PEPTIDOGLYCAN TEICHOIC ACID TRANSFERASE TAGU"/>
    <property type="match status" value="1"/>
</dbReference>
<dbReference type="Gene3D" id="3.40.630.190">
    <property type="entry name" value="LCP protein"/>
    <property type="match status" value="1"/>
</dbReference>